<evidence type="ECO:0000256" key="3">
    <source>
        <dbReference type="ARBA" id="ARBA00020268"/>
    </source>
</evidence>
<proteinExistence type="inferred from homology"/>
<keyword evidence="6" id="KW-0472">Membrane</keyword>
<keyword evidence="6" id="KW-0812">Transmembrane</keyword>
<organism evidence="7 8">
    <name type="scientific">Dialister hominis</name>
    <dbReference type="NCBI Taxonomy" id="2582419"/>
    <lineage>
        <taxon>Bacteria</taxon>
        <taxon>Bacillati</taxon>
        <taxon>Bacillota</taxon>
        <taxon>Negativicutes</taxon>
        <taxon>Veillonellales</taxon>
        <taxon>Veillonellaceae</taxon>
        <taxon>Dialister</taxon>
    </lineage>
</organism>
<dbReference type="RefSeq" id="WP_022381531.1">
    <property type="nucleotide sequence ID" value="NZ_AP019697.1"/>
</dbReference>
<accession>A0A8D5A6D2</accession>
<evidence type="ECO:0000256" key="4">
    <source>
        <dbReference type="ARBA" id="ARBA00022448"/>
    </source>
</evidence>
<sequence length="551" mass="59608">MFFVKNDIKKLLSVMIPILVAQVSTAGITFINTTMAGHAGADDLAGVSVGAGLFYPILASIIGLLMAGTPMMAQLLGQKKKEDLPLIVRTGLMIGLFISAVFAAGYFLFVDNLMEYLALEPAVEHIARGYLLSMVGVVTFVTLIIPLRCLTDTAGSTSVSMKLFLIAPPVNAVLDYLFIYGHFGFPRLGGIGAGVATMITYGCLLALFLAVILTTKEFMGKNIFSSFKIRRADLKEYLVVGVPSGMSIFMEMSLFSLIIVFLARYGTDTLAAYQIADNFASLVYMLPVSCSMALTILIATAAGAGDISLARRYKKAGFITAMAGALMTVSFTLFFRHSIGMVYTDDAAVAAIAAQFLIYSAGWQLFDAISTPIQGILRGLKDTRVSFVLMVAAYWGGCFPMSILLDSVTDLGAASYWLGLDFGVGCSALLMVLRLFYVERVMDGRPVPVIDNILAFFKLKTAASGMPAYAAAFSGEDHSIRAVVEMNIKQAEKLIAFMTEMEEKLSVLIQNVKEAEVDIFTETRRVLPIRKALLTDLHLSILGHATRAYVP</sequence>
<protein>
    <recommendedName>
        <fullName evidence="3">Probable multidrug resistance protein NorM</fullName>
    </recommendedName>
    <alternativeName>
        <fullName evidence="5">Multidrug-efflux transporter</fullName>
    </alternativeName>
</protein>
<feature type="transmembrane region" description="Helical" evidence="6">
    <location>
        <begin position="316"/>
        <end position="335"/>
    </location>
</feature>
<feature type="transmembrane region" description="Helical" evidence="6">
    <location>
        <begin position="163"/>
        <end position="185"/>
    </location>
</feature>
<feature type="transmembrane region" description="Helical" evidence="6">
    <location>
        <begin position="282"/>
        <end position="304"/>
    </location>
</feature>
<dbReference type="PANTHER" id="PTHR43298">
    <property type="entry name" value="MULTIDRUG RESISTANCE PROTEIN NORM-RELATED"/>
    <property type="match status" value="1"/>
</dbReference>
<name>A0A8D5A6D2_9FIRM</name>
<dbReference type="AlphaFoldDB" id="A0A8D5A6D2"/>
<dbReference type="OrthoDB" id="9780160at2"/>
<dbReference type="NCBIfam" id="TIGR00797">
    <property type="entry name" value="matE"/>
    <property type="match status" value="1"/>
</dbReference>
<dbReference type="GO" id="GO:0015297">
    <property type="term" value="F:antiporter activity"/>
    <property type="evidence" value="ECO:0007669"/>
    <property type="project" value="InterPro"/>
</dbReference>
<keyword evidence="6" id="KW-1133">Transmembrane helix</keyword>
<keyword evidence="4" id="KW-0813">Transport</keyword>
<dbReference type="PANTHER" id="PTHR43298:SF2">
    <property type="entry name" value="FMN_FAD EXPORTER YEEO-RELATED"/>
    <property type="match status" value="1"/>
</dbReference>
<comment type="similarity">
    <text evidence="2">Belongs to the multi antimicrobial extrusion (MATE) (TC 2.A.66.1) family.</text>
</comment>
<dbReference type="InterPro" id="IPR050222">
    <property type="entry name" value="MATE_MdtK"/>
</dbReference>
<feature type="transmembrane region" description="Helical" evidence="6">
    <location>
        <begin position="387"/>
        <end position="405"/>
    </location>
</feature>
<comment type="function">
    <text evidence="1">Multidrug efflux pump.</text>
</comment>
<feature type="transmembrane region" description="Helical" evidence="6">
    <location>
        <begin position="129"/>
        <end position="151"/>
    </location>
</feature>
<dbReference type="Pfam" id="PF01554">
    <property type="entry name" value="MatE"/>
    <property type="match status" value="2"/>
</dbReference>
<feature type="transmembrane region" description="Helical" evidence="6">
    <location>
        <begin position="236"/>
        <end position="262"/>
    </location>
</feature>
<feature type="transmembrane region" description="Helical" evidence="6">
    <location>
        <begin position="12"/>
        <end position="32"/>
    </location>
</feature>
<dbReference type="Proteomes" id="UP000320585">
    <property type="component" value="Chromosome"/>
</dbReference>
<evidence type="ECO:0000256" key="2">
    <source>
        <dbReference type="ARBA" id="ARBA00010199"/>
    </source>
</evidence>
<evidence type="ECO:0000313" key="7">
    <source>
        <dbReference type="EMBL" id="BBK25360.1"/>
    </source>
</evidence>
<dbReference type="GeneID" id="92716521"/>
<evidence type="ECO:0000256" key="6">
    <source>
        <dbReference type="SAM" id="Phobius"/>
    </source>
</evidence>
<dbReference type="GO" id="GO:0005886">
    <property type="term" value="C:plasma membrane"/>
    <property type="evidence" value="ECO:0007669"/>
    <property type="project" value="TreeGrafter"/>
</dbReference>
<feature type="transmembrane region" description="Helical" evidence="6">
    <location>
        <begin position="347"/>
        <end position="366"/>
    </location>
</feature>
<dbReference type="EMBL" id="AP019697">
    <property type="protein sequence ID" value="BBK25360.1"/>
    <property type="molecule type" value="Genomic_DNA"/>
</dbReference>
<keyword evidence="8" id="KW-1185">Reference proteome</keyword>
<dbReference type="CDD" id="cd13131">
    <property type="entry name" value="MATE_NorM_like"/>
    <property type="match status" value="1"/>
</dbReference>
<dbReference type="GO" id="GO:0042910">
    <property type="term" value="F:xenobiotic transmembrane transporter activity"/>
    <property type="evidence" value="ECO:0007669"/>
    <property type="project" value="InterPro"/>
</dbReference>
<reference evidence="8" key="1">
    <citation type="submission" date="2019-05" db="EMBL/GenBank/DDBJ databases">
        <title>Complete genome sequencing of Dialister sp. strain 5BBH33.</title>
        <authorList>
            <person name="Sakamoto M."/>
            <person name="Murakami T."/>
            <person name="Mori H."/>
        </authorList>
    </citation>
    <scope>NUCLEOTIDE SEQUENCE [LARGE SCALE GENOMIC DNA]</scope>
    <source>
        <strain evidence="8">5BBH33</strain>
    </source>
</reference>
<feature type="transmembrane region" description="Helical" evidence="6">
    <location>
        <begin position="191"/>
        <end position="215"/>
    </location>
</feature>
<evidence type="ECO:0000313" key="8">
    <source>
        <dbReference type="Proteomes" id="UP000320585"/>
    </source>
</evidence>
<gene>
    <name evidence="7" type="primary">norM</name>
    <name evidence="7" type="ORF">Dia5BBH33_12950</name>
</gene>
<evidence type="ECO:0000256" key="1">
    <source>
        <dbReference type="ARBA" id="ARBA00003408"/>
    </source>
</evidence>
<dbReference type="InterPro" id="IPR002528">
    <property type="entry name" value="MATE_fam"/>
</dbReference>
<dbReference type="KEGG" id="dho:Dia5BBH33_12950"/>
<feature type="transmembrane region" description="Helical" evidence="6">
    <location>
        <begin position="44"/>
        <end position="65"/>
    </location>
</feature>
<evidence type="ECO:0000256" key="5">
    <source>
        <dbReference type="ARBA" id="ARBA00031636"/>
    </source>
</evidence>
<feature type="transmembrane region" description="Helical" evidence="6">
    <location>
        <begin position="86"/>
        <end position="109"/>
    </location>
</feature>
<feature type="transmembrane region" description="Helical" evidence="6">
    <location>
        <begin position="417"/>
        <end position="437"/>
    </location>
</feature>